<dbReference type="Gene3D" id="3.30.450.20">
    <property type="entry name" value="PAS domain"/>
    <property type="match status" value="1"/>
</dbReference>
<dbReference type="InterPro" id="IPR004089">
    <property type="entry name" value="MCPsignal_dom"/>
</dbReference>
<reference evidence="5 6" key="1">
    <citation type="submission" date="2019-02" db="EMBL/GenBank/DDBJ databases">
        <title>Genomic Encyclopedia of Type Strains, Phase IV (KMG-IV): sequencing the most valuable type-strain genomes for metagenomic binning, comparative biology and taxonomic classification.</title>
        <authorList>
            <person name="Goeker M."/>
        </authorList>
    </citation>
    <scope>NUCLEOTIDE SEQUENCE [LARGE SCALE GENOMIC DNA]</scope>
    <source>
        <strain evidence="5 6">DSM 10617</strain>
    </source>
</reference>
<gene>
    <name evidence="5" type="ORF">EV685_1505</name>
</gene>
<dbReference type="GO" id="GO:0004888">
    <property type="term" value="F:transmembrane signaling receptor activity"/>
    <property type="evidence" value="ECO:0007669"/>
    <property type="project" value="InterPro"/>
</dbReference>
<dbReference type="EMBL" id="SGWV01000008">
    <property type="protein sequence ID" value="RZS56949.1"/>
    <property type="molecule type" value="Genomic_DNA"/>
</dbReference>
<dbReference type="SUPFAM" id="SSF58104">
    <property type="entry name" value="Methyl-accepting chemotaxis protein (MCP) signaling domain"/>
    <property type="match status" value="1"/>
</dbReference>
<dbReference type="RefSeq" id="WP_130481364.1">
    <property type="nucleotide sequence ID" value="NZ_SGWV01000008.1"/>
</dbReference>
<dbReference type="CDD" id="cd18773">
    <property type="entry name" value="PDC1_HK_sensor"/>
    <property type="match status" value="1"/>
</dbReference>
<keyword evidence="1 3" id="KW-0807">Transducer</keyword>
<evidence type="ECO:0000313" key="6">
    <source>
        <dbReference type="Proteomes" id="UP000293433"/>
    </source>
</evidence>
<dbReference type="PANTHER" id="PTHR32089:SF112">
    <property type="entry name" value="LYSOZYME-LIKE PROTEIN-RELATED"/>
    <property type="match status" value="1"/>
</dbReference>
<dbReference type="InterPro" id="IPR004090">
    <property type="entry name" value="Chemotax_Me-accpt_rcpt"/>
</dbReference>
<evidence type="ECO:0000256" key="1">
    <source>
        <dbReference type="ARBA" id="ARBA00023224"/>
    </source>
</evidence>
<dbReference type="Pfam" id="PF00015">
    <property type="entry name" value="MCPsignal"/>
    <property type="match status" value="1"/>
</dbReference>
<dbReference type="GO" id="GO:0007165">
    <property type="term" value="P:signal transduction"/>
    <property type="evidence" value="ECO:0007669"/>
    <property type="project" value="UniProtKB-KW"/>
</dbReference>
<accession>A0A4Q7LT70</accession>
<dbReference type="PRINTS" id="PR00260">
    <property type="entry name" value="CHEMTRNSDUCR"/>
</dbReference>
<dbReference type="AlphaFoldDB" id="A0A4Q7LT70"/>
<organism evidence="5 6">
    <name type="scientific">Sphaerotilus mobilis</name>
    <dbReference type="NCBI Taxonomy" id="47994"/>
    <lineage>
        <taxon>Bacteria</taxon>
        <taxon>Pseudomonadati</taxon>
        <taxon>Pseudomonadota</taxon>
        <taxon>Betaproteobacteria</taxon>
        <taxon>Burkholderiales</taxon>
        <taxon>Sphaerotilaceae</taxon>
        <taxon>Sphaerotilus</taxon>
    </lineage>
</organism>
<dbReference type="OrthoDB" id="9814866at2"/>
<protein>
    <submittedName>
        <fullName evidence="5">Methyl-accepting chemotaxis protein (MCP) signaling protein</fullName>
    </submittedName>
</protein>
<dbReference type="Gene3D" id="1.10.287.950">
    <property type="entry name" value="Methyl-accepting chemotaxis protein"/>
    <property type="match status" value="1"/>
</dbReference>
<dbReference type="PROSITE" id="PS50111">
    <property type="entry name" value="CHEMOTAXIS_TRANSDUC_2"/>
    <property type="match status" value="1"/>
</dbReference>
<comment type="caution">
    <text evidence="5">The sequence shown here is derived from an EMBL/GenBank/DDBJ whole genome shotgun (WGS) entry which is preliminary data.</text>
</comment>
<dbReference type="GO" id="GO:0016020">
    <property type="term" value="C:membrane"/>
    <property type="evidence" value="ECO:0007669"/>
    <property type="project" value="InterPro"/>
</dbReference>
<name>A0A4Q7LT70_9BURK</name>
<comment type="similarity">
    <text evidence="2">Belongs to the methyl-accepting chemotaxis (MCP) protein family.</text>
</comment>
<sequence>MVHPHQIIDASRRVGEIAEQKIAQIQKINRSTSYLALNALIEASRAGAAGDGFGVVAREVKQVSTQINELSRELAADLQSQITRLMQLGDQVMARLQDQQGQRLADLALNMIDIIDRNLYERSCDVRWWATDAAVVDALEQPGSATARHASKRLGVILDSYTVYLDLWVIDPLGRVVASGRPDRYPRVTGASVRGQSWFDRALHTRDGQGFIATDIETNPCLDEAPVATYSTAIRRGGAVDGEPIGVLAIFFDWQTQARAVVDGVKFDDEEKPRARALLLDARQRVIASSDGVGVLEEVVEIKRRGRTLGAYLEPDGTHIGYARTPGYETYKGLGWYGMVVLAPAPTDKGSSDAETAITAPAHLASAVRQDLVSGMQATRVAA</sequence>
<proteinExistence type="inferred from homology"/>
<evidence type="ECO:0000259" key="4">
    <source>
        <dbReference type="PROSITE" id="PS50111"/>
    </source>
</evidence>
<feature type="domain" description="Methyl-accepting transducer" evidence="4">
    <location>
        <begin position="25"/>
        <end position="76"/>
    </location>
</feature>
<dbReference type="Proteomes" id="UP000293433">
    <property type="component" value="Unassembled WGS sequence"/>
</dbReference>
<keyword evidence="6" id="KW-1185">Reference proteome</keyword>
<evidence type="ECO:0000256" key="2">
    <source>
        <dbReference type="ARBA" id="ARBA00029447"/>
    </source>
</evidence>
<dbReference type="PANTHER" id="PTHR32089">
    <property type="entry name" value="METHYL-ACCEPTING CHEMOTAXIS PROTEIN MCPB"/>
    <property type="match status" value="1"/>
</dbReference>
<evidence type="ECO:0000313" key="5">
    <source>
        <dbReference type="EMBL" id="RZS56949.1"/>
    </source>
</evidence>
<dbReference type="GO" id="GO:0006935">
    <property type="term" value="P:chemotaxis"/>
    <property type="evidence" value="ECO:0007669"/>
    <property type="project" value="InterPro"/>
</dbReference>
<evidence type="ECO:0000256" key="3">
    <source>
        <dbReference type="PROSITE-ProRule" id="PRU00284"/>
    </source>
</evidence>